<dbReference type="PROSITE" id="PS50949">
    <property type="entry name" value="HTH_GNTR"/>
    <property type="match status" value="1"/>
</dbReference>
<evidence type="ECO:0000256" key="1">
    <source>
        <dbReference type="ARBA" id="ARBA00023015"/>
    </source>
</evidence>
<dbReference type="InterPro" id="IPR000524">
    <property type="entry name" value="Tscrpt_reg_HTH_GntR"/>
</dbReference>
<dbReference type="AlphaFoldDB" id="A0A069PK52"/>
<sequence length="220" mass="25136">MTTRADEILTTLESEILSGRLPPGSRLEETELSERFECSRTPIREALRQLASEALITMRPRQPAMVAALSARKLLEMFQVMAELEGLCARLAARRATPQQIARLRETQEQLRTTLDAGQIDSFYEINRRFHEIVYEASQNEFLADQTRSLRNRVSIYRKMVTQKVRRRLDTVDEHEQVIDAIERGDGDAADKAMSAHVNMLGEQMLDFIALFPEPAEATE</sequence>
<reference evidence="5 6" key="1">
    <citation type="submission" date="2014-03" db="EMBL/GenBank/DDBJ databases">
        <title>Draft Genome Sequences of Four Burkholderia Strains.</title>
        <authorList>
            <person name="Liu X.Y."/>
            <person name="Li C.X."/>
            <person name="Xu J.H."/>
        </authorList>
    </citation>
    <scope>NUCLEOTIDE SEQUENCE [LARGE SCALE GENOMIC DNA]</scope>
    <source>
        <strain evidence="5 6">DSM 50014</strain>
    </source>
</reference>
<gene>
    <name evidence="5" type="ORF">BG61_21825</name>
</gene>
<accession>A0A069PK52</accession>
<dbReference type="CDD" id="cd07377">
    <property type="entry name" value="WHTH_GntR"/>
    <property type="match status" value="1"/>
</dbReference>
<evidence type="ECO:0000313" key="6">
    <source>
        <dbReference type="Proteomes" id="UP000027466"/>
    </source>
</evidence>
<dbReference type="SUPFAM" id="SSF48008">
    <property type="entry name" value="GntR ligand-binding domain-like"/>
    <property type="match status" value="1"/>
</dbReference>
<dbReference type="InterPro" id="IPR036390">
    <property type="entry name" value="WH_DNA-bd_sf"/>
</dbReference>
<organism evidence="5 6">
    <name type="scientific">Caballeronia glathei</name>
    <dbReference type="NCBI Taxonomy" id="60547"/>
    <lineage>
        <taxon>Bacteria</taxon>
        <taxon>Pseudomonadati</taxon>
        <taxon>Pseudomonadota</taxon>
        <taxon>Betaproteobacteria</taxon>
        <taxon>Burkholderiales</taxon>
        <taxon>Burkholderiaceae</taxon>
        <taxon>Caballeronia</taxon>
    </lineage>
</organism>
<name>A0A069PK52_9BURK</name>
<keyword evidence="2" id="KW-0238">DNA-binding</keyword>
<dbReference type="SMART" id="SM00345">
    <property type="entry name" value="HTH_GNTR"/>
    <property type="match status" value="1"/>
</dbReference>
<evidence type="ECO:0000256" key="2">
    <source>
        <dbReference type="ARBA" id="ARBA00023125"/>
    </source>
</evidence>
<dbReference type="PANTHER" id="PTHR43537">
    <property type="entry name" value="TRANSCRIPTIONAL REGULATOR, GNTR FAMILY"/>
    <property type="match status" value="1"/>
</dbReference>
<keyword evidence="1" id="KW-0805">Transcription regulation</keyword>
<dbReference type="InterPro" id="IPR011711">
    <property type="entry name" value="GntR_C"/>
</dbReference>
<dbReference type="STRING" id="60547.GCA_000751215_00380"/>
<dbReference type="RefSeq" id="WP_035925081.1">
    <property type="nucleotide sequence ID" value="NZ_CADFFX010000029.1"/>
</dbReference>
<protein>
    <submittedName>
        <fullName evidence="5">Transcriptional regulator</fullName>
    </submittedName>
</protein>
<dbReference type="Proteomes" id="UP000027466">
    <property type="component" value="Unassembled WGS sequence"/>
</dbReference>
<evidence type="ECO:0000313" key="5">
    <source>
        <dbReference type="EMBL" id="KDR40985.1"/>
    </source>
</evidence>
<dbReference type="InterPro" id="IPR036388">
    <property type="entry name" value="WH-like_DNA-bd_sf"/>
</dbReference>
<keyword evidence="6" id="KW-1185">Reference proteome</keyword>
<dbReference type="EMBL" id="JFHC01000033">
    <property type="protein sequence ID" value="KDR40985.1"/>
    <property type="molecule type" value="Genomic_DNA"/>
</dbReference>
<dbReference type="Gene3D" id="1.20.120.530">
    <property type="entry name" value="GntR ligand-binding domain-like"/>
    <property type="match status" value="1"/>
</dbReference>
<feature type="domain" description="HTH gntR-type" evidence="4">
    <location>
        <begin position="2"/>
        <end position="69"/>
    </location>
</feature>
<evidence type="ECO:0000256" key="3">
    <source>
        <dbReference type="ARBA" id="ARBA00023163"/>
    </source>
</evidence>
<dbReference type="PRINTS" id="PR00035">
    <property type="entry name" value="HTHGNTR"/>
</dbReference>
<dbReference type="SUPFAM" id="SSF46785">
    <property type="entry name" value="Winged helix' DNA-binding domain"/>
    <property type="match status" value="1"/>
</dbReference>
<dbReference type="Pfam" id="PF00392">
    <property type="entry name" value="GntR"/>
    <property type="match status" value="1"/>
</dbReference>
<dbReference type="Gene3D" id="1.10.10.10">
    <property type="entry name" value="Winged helix-like DNA-binding domain superfamily/Winged helix DNA-binding domain"/>
    <property type="match status" value="1"/>
</dbReference>
<dbReference type="InterPro" id="IPR008920">
    <property type="entry name" value="TF_FadR/GntR_C"/>
</dbReference>
<evidence type="ECO:0000259" key="4">
    <source>
        <dbReference type="PROSITE" id="PS50949"/>
    </source>
</evidence>
<dbReference type="SMART" id="SM00895">
    <property type="entry name" value="FCD"/>
    <property type="match status" value="1"/>
</dbReference>
<comment type="caution">
    <text evidence="5">The sequence shown here is derived from an EMBL/GenBank/DDBJ whole genome shotgun (WGS) entry which is preliminary data.</text>
</comment>
<keyword evidence="3" id="KW-0804">Transcription</keyword>
<proteinExistence type="predicted"/>
<dbReference type="GO" id="GO:0003700">
    <property type="term" value="F:DNA-binding transcription factor activity"/>
    <property type="evidence" value="ECO:0007669"/>
    <property type="project" value="InterPro"/>
</dbReference>
<dbReference type="GO" id="GO:0003677">
    <property type="term" value="F:DNA binding"/>
    <property type="evidence" value="ECO:0007669"/>
    <property type="project" value="UniProtKB-KW"/>
</dbReference>
<dbReference type="PANTHER" id="PTHR43537:SF49">
    <property type="entry name" value="TRANSCRIPTIONAL REGULATORY PROTEIN"/>
    <property type="match status" value="1"/>
</dbReference>
<dbReference type="Pfam" id="PF07729">
    <property type="entry name" value="FCD"/>
    <property type="match status" value="1"/>
</dbReference>